<dbReference type="InterPro" id="IPR010982">
    <property type="entry name" value="Lambda_DNA-bd_dom_sf"/>
</dbReference>
<name>A0A9D2MJI1_9FIRM</name>
<dbReference type="AlphaFoldDB" id="A0A9D2MJI1"/>
<dbReference type="Gene3D" id="1.10.260.40">
    <property type="entry name" value="lambda repressor-like DNA-binding domains"/>
    <property type="match status" value="1"/>
</dbReference>
<dbReference type="Pfam" id="PF01381">
    <property type="entry name" value="HTH_3"/>
    <property type="match status" value="1"/>
</dbReference>
<dbReference type="Proteomes" id="UP000823921">
    <property type="component" value="Unassembled WGS sequence"/>
</dbReference>
<evidence type="ECO:0000313" key="4">
    <source>
        <dbReference type="Proteomes" id="UP000823921"/>
    </source>
</evidence>
<dbReference type="GO" id="GO:0003677">
    <property type="term" value="F:DNA binding"/>
    <property type="evidence" value="ECO:0007669"/>
    <property type="project" value="UniProtKB-KW"/>
</dbReference>
<dbReference type="SUPFAM" id="SSF47413">
    <property type="entry name" value="lambda repressor-like DNA-binding domains"/>
    <property type="match status" value="1"/>
</dbReference>
<dbReference type="PROSITE" id="PS50943">
    <property type="entry name" value="HTH_CROC1"/>
    <property type="match status" value="1"/>
</dbReference>
<dbReference type="PANTHER" id="PTHR46558:SF11">
    <property type="entry name" value="HTH-TYPE TRANSCRIPTIONAL REGULATOR XRE"/>
    <property type="match status" value="1"/>
</dbReference>
<reference evidence="3" key="1">
    <citation type="journal article" date="2021" name="PeerJ">
        <title>Extensive microbial diversity within the chicken gut microbiome revealed by metagenomics and culture.</title>
        <authorList>
            <person name="Gilroy R."/>
            <person name="Ravi A."/>
            <person name="Getino M."/>
            <person name="Pursley I."/>
            <person name="Horton D.L."/>
            <person name="Alikhan N.F."/>
            <person name="Baker D."/>
            <person name="Gharbi K."/>
            <person name="Hall N."/>
            <person name="Watson M."/>
            <person name="Adriaenssens E.M."/>
            <person name="Foster-Nyarko E."/>
            <person name="Jarju S."/>
            <person name="Secka A."/>
            <person name="Antonio M."/>
            <person name="Oren A."/>
            <person name="Chaudhuri R.R."/>
            <person name="La Ragione R."/>
            <person name="Hildebrand F."/>
            <person name="Pallen M.J."/>
        </authorList>
    </citation>
    <scope>NUCLEOTIDE SEQUENCE</scope>
    <source>
        <strain evidence="3">CHK192-8294</strain>
    </source>
</reference>
<organism evidence="3 4">
    <name type="scientific">Candidatus Flavonifractor intestinigallinarum</name>
    <dbReference type="NCBI Taxonomy" id="2838586"/>
    <lineage>
        <taxon>Bacteria</taxon>
        <taxon>Bacillati</taxon>
        <taxon>Bacillota</taxon>
        <taxon>Clostridia</taxon>
        <taxon>Eubacteriales</taxon>
        <taxon>Oscillospiraceae</taxon>
        <taxon>Flavonifractor</taxon>
    </lineage>
</organism>
<comment type="caution">
    <text evidence="3">The sequence shown here is derived from an EMBL/GenBank/DDBJ whole genome shotgun (WGS) entry which is preliminary data.</text>
</comment>
<gene>
    <name evidence="3" type="ORF">H9712_01070</name>
</gene>
<dbReference type="CDD" id="cd00093">
    <property type="entry name" value="HTH_XRE"/>
    <property type="match status" value="1"/>
</dbReference>
<reference evidence="3" key="2">
    <citation type="submission" date="2021-04" db="EMBL/GenBank/DDBJ databases">
        <authorList>
            <person name="Gilroy R."/>
        </authorList>
    </citation>
    <scope>NUCLEOTIDE SEQUENCE</scope>
    <source>
        <strain evidence="3">CHK192-8294</strain>
    </source>
</reference>
<feature type="domain" description="HTH cro/C1-type" evidence="2">
    <location>
        <begin position="9"/>
        <end position="39"/>
    </location>
</feature>
<evidence type="ECO:0000256" key="1">
    <source>
        <dbReference type="ARBA" id="ARBA00023125"/>
    </source>
</evidence>
<dbReference type="PANTHER" id="PTHR46558">
    <property type="entry name" value="TRACRIPTIONAL REGULATORY PROTEIN-RELATED-RELATED"/>
    <property type="match status" value="1"/>
</dbReference>
<dbReference type="EMBL" id="DWXO01000013">
    <property type="protein sequence ID" value="HJB79556.1"/>
    <property type="molecule type" value="Genomic_DNA"/>
</dbReference>
<accession>A0A9D2MJI1</accession>
<dbReference type="InterPro" id="IPR001387">
    <property type="entry name" value="Cro/C1-type_HTH"/>
</dbReference>
<proteinExistence type="predicted"/>
<protein>
    <submittedName>
        <fullName evidence="3">Helix-turn-helix domain-containing protein</fullName>
    </submittedName>
</protein>
<sequence>MNQTIGGRISALRKRDGLTQEELAAQMGVSPQAVSKWENEVSQS</sequence>
<evidence type="ECO:0000313" key="3">
    <source>
        <dbReference type="EMBL" id="HJB79556.1"/>
    </source>
</evidence>
<evidence type="ECO:0000259" key="2">
    <source>
        <dbReference type="PROSITE" id="PS50943"/>
    </source>
</evidence>
<keyword evidence="1" id="KW-0238">DNA-binding</keyword>